<feature type="region of interest" description="Disordered" evidence="5">
    <location>
        <begin position="389"/>
        <end position="408"/>
    </location>
</feature>
<dbReference type="GO" id="GO:0019212">
    <property type="term" value="F:phosphatase inhibitor activity"/>
    <property type="evidence" value="ECO:0007669"/>
    <property type="project" value="TreeGrafter"/>
</dbReference>
<protein>
    <recommendedName>
        <fullName evidence="8">Unconventional prefoldin RPB5 interactor</fullName>
    </recommendedName>
</protein>
<dbReference type="Proteomes" id="UP000008820">
    <property type="component" value="Chromosome 2"/>
</dbReference>
<evidence type="ECO:0000256" key="2">
    <source>
        <dbReference type="ARBA" id="ARBA00023242"/>
    </source>
</evidence>
<comment type="similarity">
    <text evidence="3">Belongs to the RNA polymerase II subunit 5-mediating protein family.</text>
</comment>
<keyword evidence="7" id="KW-1185">Reference proteome</keyword>
<dbReference type="GO" id="GO:0000122">
    <property type="term" value="P:negative regulation of transcription by RNA polymerase II"/>
    <property type="evidence" value="ECO:0007669"/>
    <property type="project" value="TreeGrafter"/>
</dbReference>
<dbReference type="InterPro" id="IPR009053">
    <property type="entry name" value="Prefoldin"/>
</dbReference>
<dbReference type="InParanoid" id="A0A1S4F9V2"/>
<dbReference type="PANTHER" id="PTHR15111:SF0">
    <property type="entry name" value="UNCONVENTIONAL PREFOLDIN RPB5 INTERACTOR 1"/>
    <property type="match status" value="1"/>
</dbReference>
<evidence type="ECO:0000313" key="7">
    <source>
        <dbReference type="Proteomes" id="UP000008820"/>
    </source>
</evidence>
<organism evidence="6 7">
    <name type="scientific">Aedes aegypti</name>
    <name type="common">Yellowfever mosquito</name>
    <name type="synonym">Culex aegypti</name>
    <dbReference type="NCBI Taxonomy" id="7159"/>
    <lineage>
        <taxon>Eukaryota</taxon>
        <taxon>Metazoa</taxon>
        <taxon>Ecdysozoa</taxon>
        <taxon>Arthropoda</taxon>
        <taxon>Hexapoda</taxon>
        <taxon>Insecta</taxon>
        <taxon>Pterygota</taxon>
        <taxon>Neoptera</taxon>
        <taxon>Endopterygota</taxon>
        <taxon>Diptera</taxon>
        <taxon>Nematocera</taxon>
        <taxon>Culicoidea</taxon>
        <taxon>Culicidae</taxon>
        <taxon>Culicinae</taxon>
        <taxon>Aedini</taxon>
        <taxon>Aedes</taxon>
        <taxon>Stegomyia</taxon>
    </lineage>
</organism>
<comment type="subcellular location">
    <subcellularLocation>
        <location evidence="1">Nucleus</location>
    </subcellularLocation>
</comment>
<proteinExistence type="inferred from homology"/>
<keyword evidence="4" id="KW-0175">Coiled coil</keyword>
<dbReference type="GO" id="GO:0005634">
    <property type="term" value="C:nucleus"/>
    <property type="evidence" value="ECO:0007669"/>
    <property type="project" value="UniProtKB-SubCell"/>
</dbReference>
<dbReference type="GO" id="GO:0003682">
    <property type="term" value="F:chromatin binding"/>
    <property type="evidence" value="ECO:0007669"/>
    <property type="project" value="TreeGrafter"/>
</dbReference>
<dbReference type="AlphaFoldDB" id="A0A1S4F9V2"/>
<gene>
    <name evidence="6" type="primary">5566138</name>
</gene>
<dbReference type="SUPFAM" id="SSF46579">
    <property type="entry name" value="Prefoldin"/>
    <property type="match status" value="1"/>
</dbReference>
<feature type="region of interest" description="Disordered" evidence="5">
    <location>
        <begin position="478"/>
        <end position="508"/>
    </location>
</feature>
<feature type="region of interest" description="Disordered" evidence="5">
    <location>
        <begin position="216"/>
        <end position="270"/>
    </location>
</feature>
<accession>A0A1S4F9V2</accession>
<reference evidence="6" key="2">
    <citation type="submission" date="2020-05" db="UniProtKB">
        <authorList>
            <consortium name="EnsemblMetazoa"/>
        </authorList>
    </citation>
    <scope>IDENTIFICATION</scope>
    <source>
        <strain evidence="6">LVP_AGWG</strain>
    </source>
</reference>
<name>A0A1S4F9V2_AEDAE</name>
<evidence type="ECO:0008006" key="8">
    <source>
        <dbReference type="Google" id="ProtNLM"/>
    </source>
</evidence>
<dbReference type="GO" id="GO:0003714">
    <property type="term" value="F:transcription corepressor activity"/>
    <property type="evidence" value="ECO:0007669"/>
    <property type="project" value="TreeGrafter"/>
</dbReference>
<evidence type="ECO:0000256" key="5">
    <source>
        <dbReference type="SAM" id="MobiDB-lite"/>
    </source>
</evidence>
<evidence type="ECO:0000256" key="4">
    <source>
        <dbReference type="SAM" id="Coils"/>
    </source>
</evidence>
<feature type="compositionally biased region" description="Basic residues" evidence="5">
    <location>
        <begin position="499"/>
        <end position="508"/>
    </location>
</feature>
<feature type="compositionally biased region" description="Low complexity" evidence="5">
    <location>
        <begin position="482"/>
        <end position="493"/>
    </location>
</feature>
<feature type="compositionally biased region" description="Basic and acidic residues" evidence="5">
    <location>
        <begin position="226"/>
        <end position="241"/>
    </location>
</feature>
<dbReference type="CDD" id="cd23159">
    <property type="entry name" value="Prefoldin_URI1"/>
    <property type="match status" value="1"/>
</dbReference>
<feature type="compositionally biased region" description="Acidic residues" evidence="5">
    <location>
        <begin position="243"/>
        <end position="269"/>
    </location>
</feature>
<sequence>MDGMNLYNQAYYEALLNNERETERWKSYRAEHEELKDNLKMYSKELKVDILIPVGSKALIPGQLYHTGEVMASHGSGYFSDCSIEQANRIIDHRISTANEVLRKYEKERDMFTSKVEIPFAEDAFSGQEIIEEYDEAQEEVWRKEHRIRSRESKLREAQERNKSVVSETDQSLMDRLEELELMEELEQEMDSLEIPVKTDEQLRKLMSGEIKLPTKPRVAHGKKTNGIDKLPHEESEKSVVEFENEQVEIETTDDEEESSDESEEEDSSVEFVKLLQDTKAMNKKDKVQAFKNKLNEISTRLQKEGISIDEKVSLCDLRYEVEEALDFLHPSWENSTVDTKEGSVSKKTKSIKFADSDSVKIIDDNVEMEESSVTSNDDSRKTLQLKIVHSPDGGSPAPKDDDQESIGSPADIYRLFEHCLRKELPLSSPVGKKSILKNREMVLAETHMTESQPAIVRKPREKPEIAPVDIMGDVVEHKPETSSQTTVTQPSTIVGQKKVSRFRQQRQ</sequence>
<dbReference type="VEuPathDB" id="VectorBase:AAEL005202"/>
<evidence type="ECO:0000313" key="6">
    <source>
        <dbReference type="EnsemblMetazoa" id="AAEL005202-PA"/>
    </source>
</evidence>
<keyword evidence="2" id="KW-0539">Nucleus</keyword>
<reference evidence="6 7" key="1">
    <citation type="submission" date="2017-06" db="EMBL/GenBank/DDBJ databases">
        <title>Aedes aegypti genome working group (AGWG) sequencing and assembly.</title>
        <authorList>
            <consortium name="Aedes aegypti Genome Working Group (AGWG)"/>
            <person name="Matthews B.J."/>
        </authorList>
    </citation>
    <scope>NUCLEOTIDE SEQUENCE [LARGE SCALE GENOMIC DNA]</scope>
    <source>
        <strain evidence="6 7">LVP_AGWG</strain>
    </source>
</reference>
<dbReference type="InterPro" id="IPR004127">
    <property type="entry name" value="Prefoldin_subunit_alpha"/>
</dbReference>
<dbReference type="Pfam" id="PF02996">
    <property type="entry name" value="Prefoldin"/>
    <property type="match status" value="1"/>
</dbReference>
<evidence type="ECO:0000256" key="1">
    <source>
        <dbReference type="ARBA" id="ARBA00004123"/>
    </source>
</evidence>
<evidence type="ECO:0000256" key="3">
    <source>
        <dbReference type="ARBA" id="ARBA00038295"/>
    </source>
</evidence>
<dbReference type="Gene3D" id="1.10.287.370">
    <property type="match status" value="1"/>
</dbReference>
<feature type="coiled-coil region" evidence="4">
    <location>
        <begin position="18"/>
        <end position="45"/>
    </location>
</feature>
<dbReference type="PANTHER" id="PTHR15111">
    <property type="entry name" value="RNA POLYMERASE II SUBUNIT 5-MEDIATING PROTEIN NNX3"/>
    <property type="match status" value="1"/>
</dbReference>
<dbReference type="InterPro" id="IPR052255">
    <property type="entry name" value="RNA_pol_II_subunit5-mediator"/>
</dbReference>
<dbReference type="EnsemblMetazoa" id="AAEL005202-RA">
    <property type="protein sequence ID" value="AAEL005202-PA"/>
    <property type="gene ID" value="AAEL005202"/>
</dbReference>